<feature type="domain" description="CAAX prenyl protease 2/Lysostaphin resistance protein A-like" evidence="2">
    <location>
        <begin position="3"/>
        <end position="38"/>
    </location>
</feature>
<dbReference type="GO" id="GO:0006508">
    <property type="term" value="P:proteolysis"/>
    <property type="evidence" value="ECO:0007669"/>
    <property type="project" value="UniProtKB-KW"/>
</dbReference>
<keyword evidence="3" id="KW-0645">Protease</keyword>
<feature type="transmembrane region" description="Helical" evidence="1">
    <location>
        <begin position="26"/>
        <end position="48"/>
    </location>
</feature>
<dbReference type="GO" id="GO:0008237">
    <property type="term" value="F:metallopeptidase activity"/>
    <property type="evidence" value="ECO:0007669"/>
    <property type="project" value="UniProtKB-KW"/>
</dbReference>
<dbReference type="InterPro" id="IPR003675">
    <property type="entry name" value="Rce1/LyrA-like_dom"/>
</dbReference>
<accession>A0A643CY61</accession>
<dbReference type="GO" id="GO:0080120">
    <property type="term" value="P:CAAX-box protein maturation"/>
    <property type="evidence" value="ECO:0007669"/>
    <property type="project" value="UniProtKB-ARBA"/>
</dbReference>
<dbReference type="Pfam" id="PF02517">
    <property type="entry name" value="Rce1-like"/>
    <property type="match status" value="1"/>
</dbReference>
<keyword evidence="3" id="KW-0378">Hydrolase</keyword>
<reference evidence="3" key="1">
    <citation type="submission" date="2019-09" db="EMBL/GenBank/DDBJ databases">
        <title>Draft genome sequences of 48 bacterial type strains from the CCUG.</title>
        <authorList>
            <person name="Tunovic T."/>
            <person name="Pineiro-Iglesias B."/>
            <person name="Unosson C."/>
            <person name="Inganas E."/>
            <person name="Ohlen M."/>
            <person name="Cardew S."/>
            <person name="Jensie-Markopoulos S."/>
            <person name="Salva-Serra F."/>
            <person name="Jaen-Luchoro D."/>
            <person name="Karlsson R."/>
            <person name="Svensson-Stadler L."/>
            <person name="Chun J."/>
            <person name="Moore E."/>
        </authorList>
    </citation>
    <scope>NUCLEOTIDE SEQUENCE</scope>
    <source>
        <strain evidence="3">CCUG 49675</strain>
    </source>
</reference>
<evidence type="ECO:0000259" key="2">
    <source>
        <dbReference type="Pfam" id="PF02517"/>
    </source>
</evidence>
<dbReference type="OrthoDB" id="5322702at2"/>
<keyword evidence="1" id="KW-1133">Transmembrane helix</keyword>
<dbReference type="AlphaFoldDB" id="A0A643CY61"/>
<evidence type="ECO:0000313" key="3">
    <source>
        <dbReference type="EMBL" id="KAB0481242.1"/>
    </source>
</evidence>
<proteinExistence type="predicted"/>
<evidence type="ECO:0000256" key="1">
    <source>
        <dbReference type="SAM" id="Phobius"/>
    </source>
</evidence>
<keyword evidence="3" id="KW-0482">Metalloprotease</keyword>
<comment type="caution">
    <text evidence="3">The sequence shown here is derived from an EMBL/GenBank/DDBJ whole genome shotgun (WGS) entry which is preliminary data.</text>
</comment>
<feature type="non-terminal residue" evidence="3">
    <location>
        <position position="1"/>
    </location>
</feature>
<name>A0A643CY61_PSEVA</name>
<dbReference type="GO" id="GO:0004175">
    <property type="term" value="F:endopeptidase activity"/>
    <property type="evidence" value="ECO:0007669"/>
    <property type="project" value="UniProtKB-ARBA"/>
</dbReference>
<keyword evidence="1" id="KW-0812">Transmembrane</keyword>
<sequence length="51" mass="5833">GVLMIVFASLAGIIYGLAYKYSKSLWISVLFHCGLNLIHLIFFTYPFYLKS</sequence>
<keyword evidence="1" id="KW-0472">Membrane</keyword>
<protein>
    <submittedName>
        <fullName evidence="3">CPBP family intramembrane metalloprotease</fullName>
    </submittedName>
</protein>
<gene>
    <name evidence="3" type="ORF">F7R09_30325</name>
</gene>
<dbReference type="EMBL" id="VZPU01000099">
    <property type="protein sequence ID" value="KAB0481242.1"/>
    <property type="molecule type" value="Genomic_DNA"/>
</dbReference>
<organism evidence="3">
    <name type="scientific">Pseudomonas vancouverensis</name>
    <dbReference type="NCBI Taxonomy" id="95300"/>
    <lineage>
        <taxon>Bacteria</taxon>
        <taxon>Pseudomonadati</taxon>
        <taxon>Pseudomonadota</taxon>
        <taxon>Gammaproteobacteria</taxon>
        <taxon>Pseudomonadales</taxon>
        <taxon>Pseudomonadaceae</taxon>
        <taxon>Pseudomonas</taxon>
    </lineage>
</organism>